<dbReference type="AlphaFoldDB" id="A0A4S8KPL5"/>
<feature type="compositionally biased region" description="Low complexity" evidence="1">
    <location>
        <begin position="18"/>
        <end position="43"/>
    </location>
</feature>
<evidence type="ECO:0000313" key="2">
    <source>
        <dbReference type="EMBL" id="THU77617.1"/>
    </source>
</evidence>
<sequence length="167" mass="17895">MSSTSTTRNTFSHHGIMPSGANPGPSAGPSRRQSTSSTTSQSRIPRPVASSIPTNNDANNNNQMTSPTSGRDSLFDGNESPGNVERNITASPNHGSSPEIPQGSSDSARPQSSQASESRTADQEHSLRLRYLLQVLRDDELANWSTTSIPDQQIHETTGGHVYHVND</sequence>
<protein>
    <submittedName>
        <fullName evidence="2">Uncharacterized protein</fullName>
    </submittedName>
</protein>
<reference evidence="2 3" key="1">
    <citation type="journal article" date="2019" name="Nat. Ecol. Evol.">
        <title>Megaphylogeny resolves global patterns of mushroom evolution.</title>
        <authorList>
            <person name="Varga T."/>
            <person name="Krizsan K."/>
            <person name="Foldi C."/>
            <person name="Dima B."/>
            <person name="Sanchez-Garcia M."/>
            <person name="Sanchez-Ramirez S."/>
            <person name="Szollosi G.J."/>
            <person name="Szarkandi J.G."/>
            <person name="Papp V."/>
            <person name="Albert L."/>
            <person name="Andreopoulos W."/>
            <person name="Angelini C."/>
            <person name="Antonin V."/>
            <person name="Barry K.W."/>
            <person name="Bougher N.L."/>
            <person name="Buchanan P."/>
            <person name="Buyck B."/>
            <person name="Bense V."/>
            <person name="Catcheside P."/>
            <person name="Chovatia M."/>
            <person name="Cooper J."/>
            <person name="Damon W."/>
            <person name="Desjardin D."/>
            <person name="Finy P."/>
            <person name="Geml J."/>
            <person name="Haridas S."/>
            <person name="Hughes K."/>
            <person name="Justo A."/>
            <person name="Karasinski D."/>
            <person name="Kautmanova I."/>
            <person name="Kiss B."/>
            <person name="Kocsube S."/>
            <person name="Kotiranta H."/>
            <person name="LaButti K.M."/>
            <person name="Lechner B.E."/>
            <person name="Liimatainen K."/>
            <person name="Lipzen A."/>
            <person name="Lukacs Z."/>
            <person name="Mihaltcheva S."/>
            <person name="Morgado L.N."/>
            <person name="Niskanen T."/>
            <person name="Noordeloos M.E."/>
            <person name="Ohm R.A."/>
            <person name="Ortiz-Santana B."/>
            <person name="Ovrebo C."/>
            <person name="Racz N."/>
            <person name="Riley R."/>
            <person name="Savchenko A."/>
            <person name="Shiryaev A."/>
            <person name="Soop K."/>
            <person name="Spirin V."/>
            <person name="Szebenyi C."/>
            <person name="Tomsovsky M."/>
            <person name="Tulloss R.E."/>
            <person name="Uehling J."/>
            <person name="Grigoriev I.V."/>
            <person name="Vagvolgyi C."/>
            <person name="Papp T."/>
            <person name="Martin F.M."/>
            <person name="Miettinen O."/>
            <person name="Hibbett D.S."/>
            <person name="Nagy L.G."/>
        </authorList>
    </citation>
    <scope>NUCLEOTIDE SEQUENCE [LARGE SCALE GENOMIC DNA]</scope>
    <source>
        <strain evidence="2 3">CBS 962.96</strain>
    </source>
</reference>
<keyword evidence="3" id="KW-1185">Reference proteome</keyword>
<feature type="compositionally biased region" description="Polar residues" evidence="1">
    <location>
        <begin position="86"/>
        <end position="96"/>
    </location>
</feature>
<organism evidence="2 3">
    <name type="scientific">Dendrothele bispora (strain CBS 962.96)</name>
    <dbReference type="NCBI Taxonomy" id="1314807"/>
    <lineage>
        <taxon>Eukaryota</taxon>
        <taxon>Fungi</taxon>
        <taxon>Dikarya</taxon>
        <taxon>Basidiomycota</taxon>
        <taxon>Agaricomycotina</taxon>
        <taxon>Agaricomycetes</taxon>
        <taxon>Agaricomycetidae</taxon>
        <taxon>Agaricales</taxon>
        <taxon>Agaricales incertae sedis</taxon>
        <taxon>Dendrothele</taxon>
    </lineage>
</organism>
<gene>
    <name evidence="2" type="ORF">K435DRAFT_877612</name>
</gene>
<feature type="region of interest" description="Disordered" evidence="1">
    <location>
        <begin position="1"/>
        <end position="125"/>
    </location>
</feature>
<name>A0A4S8KPL5_DENBC</name>
<dbReference type="Proteomes" id="UP000297245">
    <property type="component" value="Unassembled WGS sequence"/>
</dbReference>
<feature type="compositionally biased region" description="Polar residues" evidence="1">
    <location>
        <begin position="1"/>
        <end position="12"/>
    </location>
</feature>
<dbReference type="EMBL" id="ML180383">
    <property type="protein sequence ID" value="THU77617.1"/>
    <property type="molecule type" value="Genomic_DNA"/>
</dbReference>
<evidence type="ECO:0000313" key="3">
    <source>
        <dbReference type="Proteomes" id="UP000297245"/>
    </source>
</evidence>
<accession>A0A4S8KPL5</accession>
<proteinExistence type="predicted"/>
<feature type="compositionally biased region" description="Polar residues" evidence="1">
    <location>
        <begin position="102"/>
        <end position="118"/>
    </location>
</feature>
<evidence type="ECO:0000256" key="1">
    <source>
        <dbReference type="SAM" id="MobiDB-lite"/>
    </source>
</evidence>